<dbReference type="AlphaFoldDB" id="A0A511DUC1"/>
<protein>
    <submittedName>
        <fullName evidence="1">Uncharacterized protein</fullName>
    </submittedName>
</protein>
<reference evidence="1" key="1">
    <citation type="submission" date="2019-07" db="EMBL/GenBank/DDBJ databases">
        <title>Whole genome shotgun sequence of Lactobacillus kefiri NBRC 15888.</title>
        <authorList>
            <person name="Hosoyama A."/>
            <person name="Uohara A."/>
            <person name="Ohji S."/>
            <person name="Ichikawa N."/>
        </authorList>
    </citation>
    <scope>NUCLEOTIDE SEQUENCE [LARGE SCALE GENOMIC DNA]</scope>
    <source>
        <strain evidence="1">NBRC 15888</strain>
    </source>
</reference>
<dbReference type="EMBL" id="BJVK01000002">
    <property type="protein sequence ID" value="GEL27384.1"/>
    <property type="molecule type" value="Genomic_DNA"/>
</dbReference>
<name>A0A511DUC1_LENKE</name>
<evidence type="ECO:0000313" key="2">
    <source>
        <dbReference type="Proteomes" id="UP000321893"/>
    </source>
</evidence>
<keyword evidence="2" id="KW-1185">Reference proteome</keyword>
<proteinExistence type="predicted"/>
<gene>
    <name evidence="1" type="ORF">LKE01_02040</name>
</gene>
<evidence type="ECO:0000313" key="1">
    <source>
        <dbReference type="EMBL" id="GEL27384.1"/>
    </source>
</evidence>
<accession>A0A511DUC1</accession>
<organism evidence="1 2">
    <name type="scientific">Lentilactobacillus kefiri</name>
    <name type="common">Lactobacillus kefiri</name>
    <dbReference type="NCBI Taxonomy" id="33962"/>
    <lineage>
        <taxon>Bacteria</taxon>
        <taxon>Bacillati</taxon>
        <taxon>Bacillota</taxon>
        <taxon>Bacilli</taxon>
        <taxon>Lactobacillales</taxon>
        <taxon>Lactobacillaceae</taxon>
        <taxon>Lentilactobacillus</taxon>
    </lineage>
</organism>
<comment type="caution">
    <text evidence="1">The sequence shown here is derived from an EMBL/GenBank/DDBJ whole genome shotgun (WGS) entry which is preliminary data.</text>
</comment>
<sequence>MTAMYKGYSNSGETLEEIQDTIKDLHRQEASLQRQIDDA</sequence>
<dbReference type="Proteomes" id="UP000321893">
    <property type="component" value="Unassembled WGS sequence"/>
</dbReference>